<organism evidence="3 4">
    <name type="scientific">Colletotrichum chrysophilum</name>
    <dbReference type="NCBI Taxonomy" id="1836956"/>
    <lineage>
        <taxon>Eukaryota</taxon>
        <taxon>Fungi</taxon>
        <taxon>Dikarya</taxon>
        <taxon>Ascomycota</taxon>
        <taxon>Pezizomycotina</taxon>
        <taxon>Sordariomycetes</taxon>
        <taxon>Hypocreomycetidae</taxon>
        <taxon>Glomerellales</taxon>
        <taxon>Glomerellaceae</taxon>
        <taxon>Colletotrichum</taxon>
        <taxon>Colletotrichum gloeosporioides species complex</taxon>
    </lineage>
</organism>
<dbReference type="EMBL" id="JAQOWY010000411">
    <property type="protein sequence ID" value="KAK1842480.1"/>
    <property type="molecule type" value="Genomic_DNA"/>
</dbReference>
<feature type="signal peptide" evidence="2">
    <location>
        <begin position="1"/>
        <end position="19"/>
    </location>
</feature>
<accession>A0AAD9A7Q6</accession>
<name>A0AAD9A7Q6_9PEZI</name>
<feature type="chain" id="PRO_5042286441" evidence="2">
    <location>
        <begin position="20"/>
        <end position="79"/>
    </location>
</feature>
<proteinExistence type="predicted"/>
<feature type="region of interest" description="Disordered" evidence="1">
    <location>
        <begin position="50"/>
        <end position="69"/>
    </location>
</feature>
<evidence type="ECO:0000256" key="1">
    <source>
        <dbReference type="SAM" id="MobiDB-lite"/>
    </source>
</evidence>
<keyword evidence="2" id="KW-0732">Signal</keyword>
<sequence length="79" mass="8505">MPCLQSHFLGISNLLSVWSTIDLVTYSFTTHLEGAEPLIAEHGDGLSRNRCDSSHATGPCLQDSRDSGAYSPLLSPCLI</sequence>
<gene>
    <name evidence="3" type="ORF">CCHR01_14901</name>
</gene>
<evidence type="ECO:0000313" key="4">
    <source>
        <dbReference type="Proteomes" id="UP001243330"/>
    </source>
</evidence>
<evidence type="ECO:0000313" key="3">
    <source>
        <dbReference type="EMBL" id="KAK1842480.1"/>
    </source>
</evidence>
<reference evidence="3" key="1">
    <citation type="submission" date="2023-01" db="EMBL/GenBank/DDBJ databases">
        <title>Colletotrichum chrysophilum M932 genome sequence.</title>
        <authorList>
            <person name="Baroncelli R."/>
        </authorList>
    </citation>
    <scope>NUCLEOTIDE SEQUENCE</scope>
    <source>
        <strain evidence="3">M932</strain>
    </source>
</reference>
<dbReference type="AlphaFoldDB" id="A0AAD9A7Q6"/>
<keyword evidence="4" id="KW-1185">Reference proteome</keyword>
<protein>
    <submittedName>
        <fullName evidence="3">Uncharacterized protein</fullName>
    </submittedName>
</protein>
<dbReference type="Proteomes" id="UP001243330">
    <property type="component" value="Unassembled WGS sequence"/>
</dbReference>
<comment type="caution">
    <text evidence="3">The sequence shown here is derived from an EMBL/GenBank/DDBJ whole genome shotgun (WGS) entry which is preliminary data.</text>
</comment>
<evidence type="ECO:0000256" key="2">
    <source>
        <dbReference type="SAM" id="SignalP"/>
    </source>
</evidence>